<keyword evidence="1" id="KW-0472">Membrane</keyword>
<dbReference type="EMBL" id="JABZXS010000049">
    <property type="protein sequence ID" value="MBF1673481.1"/>
    <property type="molecule type" value="Genomic_DNA"/>
</dbReference>
<dbReference type="Proteomes" id="UP000756427">
    <property type="component" value="Unassembled WGS sequence"/>
</dbReference>
<gene>
    <name evidence="3" type="ORF">HXO64_06900</name>
    <name evidence="4" type="ORF">HXO65_04660</name>
</gene>
<evidence type="ECO:0000313" key="3">
    <source>
        <dbReference type="EMBL" id="MBF1664261.1"/>
    </source>
</evidence>
<evidence type="ECO:0000313" key="5">
    <source>
        <dbReference type="Proteomes" id="UP000785653"/>
    </source>
</evidence>
<proteinExistence type="predicted"/>
<accession>A0A930LNP1</accession>
<feature type="transmembrane region" description="Helical" evidence="1">
    <location>
        <begin position="289"/>
        <end position="308"/>
    </location>
</feature>
<feature type="chain" id="PRO_5036601314" evidence="2">
    <location>
        <begin position="34"/>
        <end position="320"/>
    </location>
</feature>
<evidence type="ECO:0000313" key="4">
    <source>
        <dbReference type="EMBL" id="MBF1673481.1"/>
    </source>
</evidence>
<dbReference type="Proteomes" id="UP000785653">
    <property type="component" value="Unassembled WGS sequence"/>
</dbReference>
<name>A0A930LNP1_9MICC</name>
<keyword evidence="2" id="KW-0732">Signal</keyword>
<dbReference type="EMBL" id="JABZXR010000032">
    <property type="protein sequence ID" value="MBF1664261.1"/>
    <property type="molecule type" value="Genomic_DNA"/>
</dbReference>
<keyword evidence="1" id="KW-0812">Transmembrane</keyword>
<feature type="signal peptide" evidence="2">
    <location>
        <begin position="1"/>
        <end position="33"/>
    </location>
</feature>
<dbReference type="AlphaFoldDB" id="A0A930LNP1"/>
<comment type="caution">
    <text evidence="4">The sequence shown here is derived from an EMBL/GenBank/DDBJ whole genome shotgun (WGS) entry which is preliminary data.</text>
</comment>
<feature type="transmembrane region" description="Helical" evidence="1">
    <location>
        <begin position="202"/>
        <end position="224"/>
    </location>
</feature>
<keyword evidence="1" id="KW-1133">Transmembrane helix</keyword>
<protein>
    <submittedName>
        <fullName evidence="4">Uncharacterized protein</fullName>
    </submittedName>
</protein>
<sequence>MNLSPRLGKGRAAIATLCLAVAPIIATTTAATAAPVTAPASASISVTAATGALPAADGNGAGNATQEADKALRTTVAKDLAGNSYQLSGGGTVNGSDIIKPEGTINQAIYSQLTSSAQSQFANDLMAKTDSYTEPTAQDYTPSLAKSSGVSTETKQNWFKELRSNSGLGSKILTATLSRGVYADLDGGARWFAPFSGPLSTFLGFLAILILAGTTISAVIDLAYITIPAFQMLSDAVANGGGDGGNGAGGALRKASAKIVSTQARKAVEAEENGQNAVWFYFKKAFWKYLAVGFALCFLAYNLMWSLVGTAMDLVTGALF</sequence>
<reference evidence="4" key="1">
    <citation type="submission" date="2020-04" db="EMBL/GenBank/DDBJ databases">
        <title>Deep metagenomics examines the oral microbiome during advanced dental caries in children, revealing novel taxa and co-occurrences with host molecules.</title>
        <authorList>
            <person name="Baker J.L."/>
            <person name="Morton J.T."/>
            <person name="Dinis M."/>
            <person name="Alvarez R."/>
            <person name="Tran N.C."/>
            <person name="Knight R."/>
            <person name="Edlund A."/>
        </authorList>
    </citation>
    <scope>NUCLEOTIDE SEQUENCE</scope>
    <source>
        <strain evidence="3">JCVI_44_bin.2</strain>
        <strain evidence="4">JCVI_47_bin.3</strain>
    </source>
</reference>
<organism evidence="4 5">
    <name type="scientific">Rothia mucilaginosa</name>
    <dbReference type="NCBI Taxonomy" id="43675"/>
    <lineage>
        <taxon>Bacteria</taxon>
        <taxon>Bacillati</taxon>
        <taxon>Actinomycetota</taxon>
        <taxon>Actinomycetes</taxon>
        <taxon>Micrococcales</taxon>
        <taxon>Micrococcaceae</taxon>
        <taxon>Rothia</taxon>
    </lineage>
</organism>
<dbReference type="RefSeq" id="WP_303975983.1">
    <property type="nucleotide sequence ID" value="NZ_JABZXR010000032.1"/>
</dbReference>
<evidence type="ECO:0000256" key="1">
    <source>
        <dbReference type="SAM" id="Phobius"/>
    </source>
</evidence>
<evidence type="ECO:0000256" key="2">
    <source>
        <dbReference type="SAM" id="SignalP"/>
    </source>
</evidence>